<accession>A0A328XW58</accession>
<name>A0A328XW58_9GAMM</name>
<feature type="binding site" description="covalent" evidence="8">
    <location>
        <position position="55"/>
    </location>
    <ligand>
        <name>heme c</name>
        <dbReference type="ChEBI" id="CHEBI:61717"/>
    </ligand>
</feature>
<keyword evidence="6 8" id="KW-0408">Iron</keyword>
<feature type="binding site" description="covalent" evidence="8">
    <location>
        <position position="59"/>
    </location>
    <ligand>
        <name>heme c</name>
        <dbReference type="ChEBI" id="CHEBI:61717"/>
    </ligand>
</feature>
<dbReference type="Gene3D" id="1.10.760.10">
    <property type="entry name" value="Cytochrome c-like domain"/>
    <property type="match status" value="1"/>
</dbReference>
<evidence type="ECO:0000313" key="11">
    <source>
        <dbReference type="EMBL" id="RAR64497.1"/>
    </source>
</evidence>
<feature type="chain" id="PRO_5016297762" evidence="10">
    <location>
        <begin position="24"/>
        <end position="260"/>
    </location>
</feature>
<feature type="signal peptide" evidence="10">
    <location>
        <begin position="1"/>
        <end position="23"/>
    </location>
</feature>
<dbReference type="GO" id="GO:0020037">
    <property type="term" value="F:heme binding"/>
    <property type="evidence" value="ECO:0007669"/>
    <property type="project" value="InterPro"/>
</dbReference>
<keyword evidence="10" id="KW-0732">Signal</keyword>
<evidence type="ECO:0000313" key="12">
    <source>
        <dbReference type="Proteomes" id="UP000249700"/>
    </source>
</evidence>
<evidence type="ECO:0000256" key="2">
    <source>
        <dbReference type="ARBA" id="ARBA00022617"/>
    </source>
</evidence>
<dbReference type="GO" id="GO:0016020">
    <property type="term" value="C:membrane"/>
    <property type="evidence" value="ECO:0007669"/>
    <property type="project" value="UniProtKB-SubCell"/>
</dbReference>
<dbReference type="InterPro" id="IPR002326">
    <property type="entry name" value="Cyt_c1"/>
</dbReference>
<evidence type="ECO:0000256" key="6">
    <source>
        <dbReference type="ARBA" id="ARBA00023004"/>
    </source>
</evidence>
<protein>
    <submittedName>
        <fullName evidence="11">Ubiquinol-cytochrome c reductase cytochrome c1 subunit</fullName>
    </submittedName>
</protein>
<comment type="subcellular location">
    <subcellularLocation>
        <location evidence="1">Membrane</location>
    </subcellularLocation>
</comment>
<reference evidence="11 12" key="1">
    <citation type="submission" date="2018-06" db="EMBL/GenBank/DDBJ databases">
        <title>Comparative analysis of microorganisms from saline springs in Andes Mountain Range, Colombia.</title>
        <authorList>
            <person name="Rubin E."/>
        </authorList>
    </citation>
    <scope>NUCLEOTIDE SEQUENCE [LARGE SCALE GENOMIC DNA]</scope>
    <source>
        <strain evidence="11 12">USBA-857</strain>
    </source>
</reference>
<evidence type="ECO:0000256" key="4">
    <source>
        <dbReference type="ARBA" id="ARBA00022723"/>
    </source>
</evidence>
<evidence type="ECO:0000256" key="7">
    <source>
        <dbReference type="ARBA" id="ARBA00023136"/>
    </source>
</evidence>
<dbReference type="PRINTS" id="PR00603">
    <property type="entry name" value="CYTOCHROMEC1"/>
</dbReference>
<dbReference type="RefSeq" id="WP_112053354.1">
    <property type="nucleotide sequence ID" value="NZ_QLSX01000001.1"/>
</dbReference>
<keyword evidence="3 9" id="KW-0812">Transmembrane</keyword>
<feature type="transmembrane region" description="Helical" evidence="9">
    <location>
        <begin position="233"/>
        <end position="251"/>
    </location>
</feature>
<feature type="binding site" description="covalent" evidence="8">
    <location>
        <position position="168"/>
    </location>
    <ligand>
        <name>heme c</name>
        <dbReference type="ChEBI" id="CHEBI:61717"/>
    </ligand>
</feature>
<proteinExistence type="predicted"/>
<dbReference type="Pfam" id="PF02167">
    <property type="entry name" value="Cytochrom_C1"/>
    <property type="match status" value="2"/>
</dbReference>
<dbReference type="PANTHER" id="PTHR10266">
    <property type="entry name" value="CYTOCHROME C1"/>
    <property type="match status" value="1"/>
</dbReference>
<dbReference type="AlphaFoldDB" id="A0A328XW58"/>
<comment type="caution">
    <text evidence="11">The sequence shown here is derived from an EMBL/GenBank/DDBJ whole genome shotgun (WGS) entry which is preliminary data.</text>
</comment>
<evidence type="ECO:0000256" key="9">
    <source>
        <dbReference type="SAM" id="Phobius"/>
    </source>
</evidence>
<comment type="cofactor">
    <cofactor evidence="8">
        <name>heme c</name>
        <dbReference type="ChEBI" id="CHEBI:61717"/>
    </cofactor>
    <text evidence="8">Binds 1 heme c group covalently per subunit.</text>
</comment>
<gene>
    <name evidence="11" type="ORF">BCL93_101317</name>
</gene>
<evidence type="ECO:0000256" key="10">
    <source>
        <dbReference type="SAM" id="SignalP"/>
    </source>
</evidence>
<dbReference type="GO" id="GO:0046872">
    <property type="term" value="F:metal ion binding"/>
    <property type="evidence" value="ECO:0007669"/>
    <property type="project" value="UniProtKB-KW"/>
</dbReference>
<dbReference type="InterPro" id="IPR036909">
    <property type="entry name" value="Cyt_c-like_dom_sf"/>
</dbReference>
<keyword evidence="4 8" id="KW-0479">Metal-binding</keyword>
<evidence type="ECO:0000256" key="1">
    <source>
        <dbReference type="ARBA" id="ARBA00004370"/>
    </source>
</evidence>
<evidence type="ECO:0000256" key="3">
    <source>
        <dbReference type="ARBA" id="ARBA00022692"/>
    </source>
</evidence>
<sequence>MKKHMFALLVALLVALMPMTGFAAGGQAVHFDEMTPDLSDRASLQNGMKLFTNYCMGCHSLQYQRYSRAAEDLGIPQDLVEQKLIFSEDLAFNDQMRNAMQKGDATSWFGAAPPDLTLEARLRGTDWIYTYLRSFYKDPERPLGVNNTVFPLVGMPNALEPLQGVQEMVCAETDRPVPGHEPDPLTGKYQSCDVLKVTQAGKLEPEAFDRAVYDLTNFLAYVGEPSKLQAQALGPKVLIFIFIFGVIAYLLKREYWRDIH</sequence>
<dbReference type="EMBL" id="QLSX01000001">
    <property type="protein sequence ID" value="RAR64497.1"/>
    <property type="molecule type" value="Genomic_DNA"/>
</dbReference>
<dbReference type="SUPFAM" id="SSF46626">
    <property type="entry name" value="Cytochrome c"/>
    <property type="match status" value="1"/>
</dbReference>
<evidence type="ECO:0000256" key="8">
    <source>
        <dbReference type="PIRSR" id="PIRSR602326-1"/>
    </source>
</evidence>
<evidence type="ECO:0000256" key="5">
    <source>
        <dbReference type="ARBA" id="ARBA00022989"/>
    </source>
</evidence>
<keyword evidence="7 9" id="KW-0472">Membrane</keyword>
<keyword evidence="5 9" id="KW-1133">Transmembrane helix</keyword>
<dbReference type="Proteomes" id="UP000249700">
    <property type="component" value="Unassembled WGS sequence"/>
</dbReference>
<dbReference type="GO" id="GO:0009055">
    <property type="term" value="F:electron transfer activity"/>
    <property type="evidence" value="ECO:0007669"/>
    <property type="project" value="InterPro"/>
</dbReference>
<keyword evidence="2 8" id="KW-0349">Heme</keyword>
<organism evidence="11 12">
    <name type="scientific">Onishia taeanensis</name>
    <dbReference type="NCBI Taxonomy" id="284577"/>
    <lineage>
        <taxon>Bacteria</taxon>
        <taxon>Pseudomonadati</taxon>
        <taxon>Pseudomonadota</taxon>
        <taxon>Gammaproteobacteria</taxon>
        <taxon>Oceanospirillales</taxon>
        <taxon>Halomonadaceae</taxon>
        <taxon>Onishia</taxon>
    </lineage>
</organism>
<dbReference type="PANTHER" id="PTHR10266:SF3">
    <property type="entry name" value="CYTOCHROME C1, HEME PROTEIN, MITOCHONDRIAL"/>
    <property type="match status" value="1"/>
</dbReference>
<dbReference type="OrthoDB" id="9798864at2"/>
<feature type="binding site" description="covalent" evidence="8">
    <location>
        <position position="58"/>
    </location>
    <ligand>
        <name>heme c</name>
        <dbReference type="ChEBI" id="CHEBI:61717"/>
    </ligand>
</feature>